<feature type="region of interest" description="Disordered" evidence="1">
    <location>
        <begin position="72"/>
        <end position="91"/>
    </location>
</feature>
<evidence type="ECO:0000313" key="2">
    <source>
        <dbReference type="EMBL" id="KAF3551342.1"/>
    </source>
</evidence>
<evidence type="ECO:0000313" key="3">
    <source>
        <dbReference type="Proteomes" id="UP000266723"/>
    </source>
</evidence>
<feature type="compositionally biased region" description="Low complexity" evidence="1">
    <location>
        <begin position="77"/>
        <end position="89"/>
    </location>
</feature>
<proteinExistence type="predicted"/>
<feature type="region of interest" description="Disordered" evidence="1">
    <location>
        <begin position="1"/>
        <end position="37"/>
    </location>
</feature>
<keyword evidence="3" id="KW-1185">Reference proteome</keyword>
<gene>
    <name evidence="2" type="ORF">DY000_02006215</name>
</gene>
<organism evidence="2 3">
    <name type="scientific">Brassica cretica</name>
    <name type="common">Mustard</name>
    <dbReference type="NCBI Taxonomy" id="69181"/>
    <lineage>
        <taxon>Eukaryota</taxon>
        <taxon>Viridiplantae</taxon>
        <taxon>Streptophyta</taxon>
        <taxon>Embryophyta</taxon>
        <taxon>Tracheophyta</taxon>
        <taxon>Spermatophyta</taxon>
        <taxon>Magnoliopsida</taxon>
        <taxon>eudicotyledons</taxon>
        <taxon>Gunneridae</taxon>
        <taxon>Pentapetalae</taxon>
        <taxon>rosids</taxon>
        <taxon>malvids</taxon>
        <taxon>Brassicales</taxon>
        <taxon>Brassicaceae</taxon>
        <taxon>Brassiceae</taxon>
        <taxon>Brassica</taxon>
    </lineage>
</organism>
<feature type="compositionally biased region" description="Basic residues" evidence="1">
    <location>
        <begin position="1"/>
        <end position="16"/>
    </location>
</feature>
<dbReference type="Proteomes" id="UP000266723">
    <property type="component" value="Unassembled WGS sequence"/>
</dbReference>
<reference evidence="2 3" key="1">
    <citation type="journal article" date="2020" name="BMC Genomics">
        <title>Intraspecific diversification of the crop wild relative Brassica cretica Lam. using demographic model selection.</title>
        <authorList>
            <person name="Kioukis A."/>
            <person name="Michalopoulou V.A."/>
            <person name="Briers L."/>
            <person name="Pirintsos S."/>
            <person name="Studholme D.J."/>
            <person name="Pavlidis P."/>
            <person name="Sarris P.F."/>
        </authorList>
    </citation>
    <scope>NUCLEOTIDE SEQUENCE [LARGE SCALE GENOMIC DNA]</scope>
    <source>
        <strain evidence="3">cv. PFS-1207/04</strain>
    </source>
</reference>
<name>A0ABQ7CK11_BRACR</name>
<comment type="caution">
    <text evidence="2">The sequence shown here is derived from an EMBL/GenBank/DDBJ whole genome shotgun (WGS) entry which is preliminary data.</text>
</comment>
<dbReference type="EMBL" id="QGKV02000832">
    <property type="protein sequence ID" value="KAF3551342.1"/>
    <property type="molecule type" value="Genomic_DNA"/>
</dbReference>
<sequence length="112" mass="12186">MVSIKKSKKPFKNTKIRPREKAPRVEVGSPNPRWSTRAGSSWVVRAGRPTRAGLPALSFFRPAFFARTGKETGGLDPASASVVQPSSPARVREPAVVYPGSTRVDMPLVNRS</sequence>
<accession>A0ABQ7CK11</accession>
<protein>
    <submittedName>
        <fullName evidence="2">Uncharacterized protein</fullName>
    </submittedName>
</protein>
<evidence type="ECO:0000256" key="1">
    <source>
        <dbReference type="SAM" id="MobiDB-lite"/>
    </source>
</evidence>